<evidence type="ECO:0000313" key="2">
    <source>
        <dbReference type="EMBL" id="KAK0620759.1"/>
    </source>
</evidence>
<gene>
    <name evidence="2" type="ORF">B0T14DRAFT_522091</name>
</gene>
<organism evidence="2 3">
    <name type="scientific">Immersiella caudata</name>
    <dbReference type="NCBI Taxonomy" id="314043"/>
    <lineage>
        <taxon>Eukaryota</taxon>
        <taxon>Fungi</taxon>
        <taxon>Dikarya</taxon>
        <taxon>Ascomycota</taxon>
        <taxon>Pezizomycotina</taxon>
        <taxon>Sordariomycetes</taxon>
        <taxon>Sordariomycetidae</taxon>
        <taxon>Sordariales</taxon>
        <taxon>Lasiosphaeriaceae</taxon>
        <taxon>Immersiella</taxon>
    </lineage>
</organism>
<reference evidence="2" key="1">
    <citation type="submission" date="2023-06" db="EMBL/GenBank/DDBJ databases">
        <title>Genome-scale phylogeny and comparative genomics of the fungal order Sordariales.</title>
        <authorList>
            <consortium name="Lawrence Berkeley National Laboratory"/>
            <person name="Hensen N."/>
            <person name="Bonometti L."/>
            <person name="Westerberg I."/>
            <person name="Brannstrom I.O."/>
            <person name="Guillou S."/>
            <person name="Cros-Aarteil S."/>
            <person name="Calhoun S."/>
            <person name="Haridas S."/>
            <person name="Kuo A."/>
            <person name="Mondo S."/>
            <person name="Pangilinan J."/>
            <person name="Riley R."/>
            <person name="Labutti K."/>
            <person name="Andreopoulos B."/>
            <person name="Lipzen A."/>
            <person name="Chen C."/>
            <person name="Yanf M."/>
            <person name="Daum C."/>
            <person name="Ng V."/>
            <person name="Clum A."/>
            <person name="Steindorff A."/>
            <person name="Ohm R."/>
            <person name="Martin F."/>
            <person name="Silar P."/>
            <person name="Natvig D."/>
            <person name="Lalanne C."/>
            <person name="Gautier V."/>
            <person name="Ament-Velasquez S.L."/>
            <person name="Kruys A."/>
            <person name="Hutchinson M.I."/>
            <person name="Powell A.J."/>
            <person name="Barry K."/>
            <person name="Miller A.N."/>
            <person name="Grigoriev I.V."/>
            <person name="Debuchy R."/>
            <person name="Gladieux P."/>
            <person name="Thoren M.H."/>
            <person name="Johannesson H."/>
        </authorList>
    </citation>
    <scope>NUCLEOTIDE SEQUENCE</scope>
    <source>
        <strain evidence="2">CBS 606.72</strain>
    </source>
</reference>
<dbReference type="AlphaFoldDB" id="A0AA39WSG7"/>
<comment type="caution">
    <text evidence="2">The sequence shown here is derived from an EMBL/GenBank/DDBJ whole genome shotgun (WGS) entry which is preliminary data.</text>
</comment>
<feature type="compositionally biased region" description="Polar residues" evidence="1">
    <location>
        <begin position="20"/>
        <end position="43"/>
    </location>
</feature>
<proteinExistence type="predicted"/>
<sequence>MESHPGGSQVPLSRDVSLDANPTSANGIALSPSGSAPFQDSQHLPNVGKTFRIRGLPLQWGAQRAQLFVAEHYGPADPVVMSLAPEIHGGSSIATVTFLDGAPLPKPLQTGSRWRIPLPRSTSQPARLDYLTVDGDFHGITPLFAPPPDDHKVE</sequence>
<feature type="region of interest" description="Disordered" evidence="1">
    <location>
        <begin position="1"/>
        <end position="43"/>
    </location>
</feature>
<dbReference type="EMBL" id="JAULSU010000004">
    <property type="protein sequence ID" value="KAK0620759.1"/>
    <property type="molecule type" value="Genomic_DNA"/>
</dbReference>
<evidence type="ECO:0000256" key="1">
    <source>
        <dbReference type="SAM" id="MobiDB-lite"/>
    </source>
</evidence>
<name>A0AA39WSG7_9PEZI</name>
<dbReference type="Proteomes" id="UP001175000">
    <property type="component" value="Unassembled WGS sequence"/>
</dbReference>
<protein>
    <submittedName>
        <fullName evidence="2">Uncharacterized protein</fullName>
    </submittedName>
</protein>
<accession>A0AA39WSG7</accession>
<keyword evidence="3" id="KW-1185">Reference proteome</keyword>
<evidence type="ECO:0000313" key="3">
    <source>
        <dbReference type="Proteomes" id="UP001175000"/>
    </source>
</evidence>